<sequence length="89" mass="9909">PIQRKARDYNLETDGNDDGPLEADYNLETDGRLQGHLDAELNEVGRQQAEAVADRLSKEYKVYAVYSSDLKRASETAQLISTYCGGLEV</sequence>
<evidence type="ECO:0000313" key="3">
    <source>
        <dbReference type="EMBL" id="KAF9611865.1"/>
    </source>
</evidence>
<gene>
    <name evidence="3" type="ORF">IFM89_036509</name>
</gene>
<dbReference type="SUPFAM" id="SSF53254">
    <property type="entry name" value="Phosphoglycerate mutase-like"/>
    <property type="match status" value="1"/>
</dbReference>
<evidence type="ECO:0000256" key="1">
    <source>
        <dbReference type="ARBA" id="ARBA00022801"/>
    </source>
</evidence>
<dbReference type="PANTHER" id="PTHR46517">
    <property type="entry name" value="FRUCTOSE-2,6-BISPHOSPHATASE TIGAR"/>
    <property type="match status" value="1"/>
</dbReference>
<dbReference type="AlphaFoldDB" id="A0A835I591"/>
<dbReference type="GO" id="GO:0045820">
    <property type="term" value="P:negative regulation of glycolytic process"/>
    <property type="evidence" value="ECO:0007669"/>
    <property type="project" value="TreeGrafter"/>
</dbReference>
<dbReference type="GO" id="GO:0005829">
    <property type="term" value="C:cytosol"/>
    <property type="evidence" value="ECO:0007669"/>
    <property type="project" value="TreeGrafter"/>
</dbReference>
<feature type="region of interest" description="Disordered" evidence="2">
    <location>
        <begin position="1"/>
        <end position="21"/>
    </location>
</feature>
<evidence type="ECO:0000313" key="4">
    <source>
        <dbReference type="Proteomes" id="UP000631114"/>
    </source>
</evidence>
<organism evidence="3 4">
    <name type="scientific">Coptis chinensis</name>
    <dbReference type="NCBI Taxonomy" id="261450"/>
    <lineage>
        <taxon>Eukaryota</taxon>
        <taxon>Viridiplantae</taxon>
        <taxon>Streptophyta</taxon>
        <taxon>Embryophyta</taxon>
        <taxon>Tracheophyta</taxon>
        <taxon>Spermatophyta</taxon>
        <taxon>Magnoliopsida</taxon>
        <taxon>Ranunculales</taxon>
        <taxon>Ranunculaceae</taxon>
        <taxon>Coptidoideae</taxon>
        <taxon>Coptis</taxon>
    </lineage>
</organism>
<dbReference type="InterPro" id="IPR051695">
    <property type="entry name" value="Phosphoglycerate_Mutase"/>
</dbReference>
<protein>
    <submittedName>
        <fullName evidence="3">Uncharacterized protein</fullName>
    </submittedName>
</protein>
<proteinExistence type="predicted"/>
<dbReference type="PANTHER" id="PTHR46517:SF1">
    <property type="entry name" value="FRUCTOSE-2,6-BISPHOSPHATASE TIGAR"/>
    <property type="match status" value="1"/>
</dbReference>
<dbReference type="GO" id="GO:0004331">
    <property type="term" value="F:fructose-2,6-bisphosphate 2-phosphatase activity"/>
    <property type="evidence" value="ECO:0007669"/>
    <property type="project" value="TreeGrafter"/>
</dbReference>
<dbReference type="InterPro" id="IPR013078">
    <property type="entry name" value="His_Pase_superF_clade-1"/>
</dbReference>
<dbReference type="EMBL" id="JADFTS010000004">
    <property type="protein sequence ID" value="KAF9611865.1"/>
    <property type="molecule type" value="Genomic_DNA"/>
</dbReference>
<evidence type="ECO:0000256" key="2">
    <source>
        <dbReference type="SAM" id="MobiDB-lite"/>
    </source>
</evidence>
<feature type="compositionally biased region" description="Basic and acidic residues" evidence="2">
    <location>
        <begin position="1"/>
        <end position="10"/>
    </location>
</feature>
<name>A0A835I591_9MAGN</name>
<dbReference type="Pfam" id="PF00300">
    <property type="entry name" value="His_Phos_1"/>
    <property type="match status" value="1"/>
</dbReference>
<dbReference type="Gene3D" id="3.40.50.1240">
    <property type="entry name" value="Phosphoglycerate mutase-like"/>
    <property type="match status" value="1"/>
</dbReference>
<dbReference type="CDD" id="cd07067">
    <property type="entry name" value="HP_PGM_like"/>
    <property type="match status" value="1"/>
</dbReference>
<dbReference type="GO" id="GO:0043456">
    <property type="term" value="P:regulation of pentose-phosphate shunt"/>
    <property type="evidence" value="ECO:0007669"/>
    <property type="project" value="TreeGrafter"/>
</dbReference>
<dbReference type="OrthoDB" id="354304at2759"/>
<accession>A0A835I591</accession>
<dbReference type="InterPro" id="IPR029033">
    <property type="entry name" value="His_PPase_superfam"/>
</dbReference>
<dbReference type="Proteomes" id="UP000631114">
    <property type="component" value="Unassembled WGS sequence"/>
</dbReference>
<reference evidence="3 4" key="1">
    <citation type="submission" date="2020-10" db="EMBL/GenBank/DDBJ databases">
        <title>The Coptis chinensis genome and diversification of protoberbering-type alkaloids.</title>
        <authorList>
            <person name="Wang B."/>
            <person name="Shu S."/>
            <person name="Song C."/>
            <person name="Liu Y."/>
        </authorList>
    </citation>
    <scope>NUCLEOTIDE SEQUENCE [LARGE SCALE GENOMIC DNA]</scope>
    <source>
        <strain evidence="3">HL-2020</strain>
        <tissue evidence="3">Leaf</tissue>
    </source>
</reference>
<keyword evidence="1" id="KW-0378">Hydrolase</keyword>
<feature type="non-terminal residue" evidence="3">
    <location>
        <position position="1"/>
    </location>
</feature>
<keyword evidence="4" id="KW-1185">Reference proteome</keyword>
<comment type="caution">
    <text evidence="3">The sequence shown here is derived from an EMBL/GenBank/DDBJ whole genome shotgun (WGS) entry which is preliminary data.</text>
</comment>